<keyword evidence="3" id="KW-1185">Reference proteome</keyword>
<dbReference type="AlphaFoldDB" id="A0A653C518"/>
<dbReference type="InterPro" id="IPR014729">
    <property type="entry name" value="Rossmann-like_a/b/a_fold"/>
</dbReference>
<dbReference type="Pfam" id="PF00875">
    <property type="entry name" value="DNA_photolyase"/>
    <property type="match status" value="1"/>
</dbReference>
<protein>
    <recommendedName>
        <fullName evidence="1">Photolyase/cryptochrome alpha/beta domain-containing protein</fullName>
    </recommendedName>
</protein>
<dbReference type="Proteomes" id="UP000410492">
    <property type="component" value="Unassembled WGS sequence"/>
</dbReference>
<dbReference type="SUPFAM" id="SSF52425">
    <property type="entry name" value="Cryptochrome/photolyase, N-terminal domain"/>
    <property type="match status" value="1"/>
</dbReference>
<dbReference type="InterPro" id="IPR052219">
    <property type="entry name" value="Photolyase_Class-2"/>
</dbReference>
<dbReference type="GO" id="GO:0000719">
    <property type="term" value="P:photoreactive repair"/>
    <property type="evidence" value="ECO:0007669"/>
    <property type="project" value="TreeGrafter"/>
</dbReference>
<dbReference type="OrthoDB" id="496749at2759"/>
<dbReference type="InterPro" id="IPR036155">
    <property type="entry name" value="Crypto/Photolyase_N_sf"/>
</dbReference>
<accession>A0A653C518</accession>
<organism evidence="2 3">
    <name type="scientific">Callosobruchus maculatus</name>
    <name type="common">Southern cowpea weevil</name>
    <name type="synonym">Pulse bruchid</name>
    <dbReference type="NCBI Taxonomy" id="64391"/>
    <lineage>
        <taxon>Eukaryota</taxon>
        <taxon>Metazoa</taxon>
        <taxon>Ecdysozoa</taxon>
        <taxon>Arthropoda</taxon>
        <taxon>Hexapoda</taxon>
        <taxon>Insecta</taxon>
        <taxon>Pterygota</taxon>
        <taxon>Neoptera</taxon>
        <taxon>Endopterygota</taxon>
        <taxon>Coleoptera</taxon>
        <taxon>Polyphaga</taxon>
        <taxon>Cucujiformia</taxon>
        <taxon>Chrysomeloidea</taxon>
        <taxon>Chrysomelidae</taxon>
        <taxon>Bruchinae</taxon>
        <taxon>Bruchini</taxon>
        <taxon>Callosobruchus</taxon>
    </lineage>
</organism>
<dbReference type="PANTHER" id="PTHR10211">
    <property type="entry name" value="DEOXYRIBODIPYRIMIDINE PHOTOLYASE"/>
    <property type="match status" value="1"/>
</dbReference>
<sequence>MAALKPRNSDSKIILSQLTKDLFLKNIDDARKAQGEHLESYDFNKSRCKVLSKAETVKNKSSGILYWMLRDCRVQDNWAMIFAQRLALKQNLPLYVCYLFKDADKICPTVRHLTFLIEDQPVNIMATMLWVMSS</sequence>
<gene>
    <name evidence="2" type="ORF">CALMAC_LOCUS6298</name>
</gene>
<dbReference type="PANTHER" id="PTHR10211:SF0">
    <property type="entry name" value="DEOXYRIBODIPYRIMIDINE PHOTO-LYASE"/>
    <property type="match status" value="1"/>
</dbReference>
<evidence type="ECO:0000313" key="3">
    <source>
        <dbReference type="Proteomes" id="UP000410492"/>
    </source>
</evidence>
<name>A0A653C518_CALMS</name>
<evidence type="ECO:0000313" key="2">
    <source>
        <dbReference type="EMBL" id="VEN43008.1"/>
    </source>
</evidence>
<reference evidence="2 3" key="1">
    <citation type="submission" date="2019-01" db="EMBL/GenBank/DDBJ databases">
        <authorList>
            <person name="Sayadi A."/>
        </authorList>
    </citation>
    <scope>NUCLEOTIDE SEQUENCE [LARGE SCALE GENOMIC DNA]</scope>
</reference>
<evidence type="ECO:0000259" key="1">
    <source>
        <dbReference type="PROSITE" id="PS51645"/>
    </source>
</evidence>
<dbReference type="PROSITE" id="PS51645">
    <property type="entry name" value="PHR_CRY_ALPHA_BETA"/>
    <property type="match status" value="1"/>
</dbReference>
<feature type="domain" description="Photolyase/cryptochrome alpha/beta" evidence="1">
    <location>
        <begin position="62"/>
        <end position="134"/>
    </location>
</feature>
<dbReference type="EMBL" id="CAACVG010006994">
    <property type="protein sequence ID" value="VEN43008.1"/>
    <property type="molecule type" value="Genomic_DNA"/>
</dbReference>
<dbReference type="InterPro" id="IPR006050">
    <property type="entry name" value="DNA_photolyase_N"/>
</dbReference>
<dbReference type="Gene3D" id="3.40.50.620">
    <property type="entry name" value="HUPs"/>
    <property type="match status" value="1"/>
</dbReference>
<dbReference type="GO" id="GO:0003904">
    <property type="term" value="F:deoxyribodipyrimidine photo-lyase activity"/>
    <property type="evidence" value="ECO:0007669"/>
    <property type="project" value="TreeGrafter"/>
</dbReference>
<proteinExistence type="predicted"/>